<organism evidence="1 2">
    <name type="scientific">Paragonimus westermani</name>
    <dbReference type="NCBI Taxonomy" id="34504"/>
    <lineage>
        <taxon>Eukaryota</taxon>
        <taxon>Metazoa</taxon>
        <taxon>Spiralia</taxon>
        <taxon>Lophotrochozoa</taxon>
        <taxon>Platyhelminthes</taxon>
        <taxon>Trematoda</taxon>
        <taxon>Digenea</taxon>
        <taxon>Plagiorchiida</taxon>
        <taxon>Troglotremata</taxon>
        <taxon>Troglotrematidae</taxon>
        <taxon>Paragonimus</taxon>
    </lineage>
</organism>
<evidence type="ECO:0000313" key="1">
    <source>
        <dbReference type="EMBL" id="KAA3671742.1"/>
    </source>
</evidence>
<dbReference type="Proteomes" id="UP000324629">
    <property type="component" value="Unassembled WGS sequence"/>
</dbReference>
<gene>
    <name evidence="1" type="ORF">DEA37_0005563</name>
</gene>
<comment type="caution">
    <text evidence="1">The sequence shown here is derived from an EMBL/GenBank/DDBJ whole genome shotgun (WGS) entry which is preliminary data.</text>
</comment>
<name>A0A5J4N882_9TREM</name>
<dbReference type="AlphaFoldDB" id="A0A5J4N882"/>
<proteinExistence type="predicted"/>
<protein>
    <submittedName>
        <fullName evidence="1">Uncharacterized protein</fullName>
    </submittedName>
</protein>
<keyword evidence="2" id="KW-1185">Reference proteome</keyword>
<reference evidence="1 2" key="1">
    <citation type="journal article" date="2019" name="Gigascience">
        <title>Whole-genome sequence of the oriental lung fluke Paragonimus westermani.</title>
        <authorList>
            <person name="Oey H."/>
            <person name="Zakrzewski M."/>
            <person name="Narain K."/>
            <person name="Devi K.R."/>
            <person name="Agatsuma T."/>
            <person name="Nawaratna S."/>
            <person name="Gobert G.N."/>
            <person name="Jones M.K."/>
            <person name="Ragan M.A."/>
            <person name="McManus D.P."/>
            <person name="Krause L."/>
        </authorList>
    </citation>
    <scope>NUCLEOTIDE SEQUENCE [LARGE SCALE GENOMIC DNA]</scope>
    <source>
        <strain evidence="1 2">IND2009</strain>
    </source>
</reference>
<evidence type="ECO:0000313" key="2">
    <source>
        <dbReference type="Proteomes" id="UP000324629"/>
    </source>
</evidence>
<sequence length="114" mass="13258">MVILRTFIEQHPSDRWDEILPQRLLAYRVIVHSITEYAPPLLTLGHGLSQTAEVLTSLVTAEYIRLPHHVNGLRKWLRIAYKIVTPHQSKWRHHQKSCYDGTTKGPVYRTGDHV</sequence>
<dbReference type="EMBL" id="QNGE01005896">
    <property type="protein sequence ID" value="KAA3671742.1"/>
    <property type="molecule type" value="Genomic_DNA"/>
</dbReference>
<accession>A0A5J4N882</accession>